<organism evidence="7 8">
    <name type="scientific">Candidatus Methylophosphatis roskildensis</name>
    <dbReference type="NCBI Taxonomy" id="2899263"/>
    <lineage>
        <taxon>Bacteria</taxon>
        <taxon>Pseudomonadati</taxon>
        <taxon>Pseudomonadota</taxon>
        <taxon>Betaproteobacteria</taxon>
        <taxon>Nitrosomonadales</taxon>
        <taxon>Sterolibacteriaceae</taxon>
        <taxon>Candidatus Methylophosphatis</taxon>
    </lineage>
</organism>
<dbReference type="InterPro" id="IPR001680">
    <property type="entry name" value="WD40_rpt"/>
</dbReference>
<evidence type="ECO:0000256" key="1">
    <source>
        <dbReference type="ARBA" id="ARBA00022574"/>
    </source>
</evidence>
<evidence type="ECO:0000256" key="2">
    <source>
        <dbReference type="ARBA" id="ARBA00022737"/>
    </source>
</evidence>
<dbReference type="EMBL" id="JADJEV010000004">
    <property type="protein sequence ID" value="MBK6974017.1"/>
    <property type="molecule type" value="Genomic_DNA"/>
</dbReference>
<feature type="repeat" description="WD" evidence="3">
    <location>
        <begin position="43"/>
        <end position="84"/>
    </location>
</feature>
<dbReference type="PROSITE" id="PS50294">
    <property type="entry name" value="WD_REPEATS_REGION"/>
    <property type="match status" value="1"/>
</dbReference>
<keyword evidence="2" id="KW-0677">Repeat</keyword>
<feature type="domain" description="Peptidase C14 caspase" evidence="6">
    <location>
        <begin position="778"/>
        <end position="1003"/>
    </location>
</feature>
<dbReference type="SUPFAM" id="SSF50998">
    <property type="entry name" value="Quinoprotein alcohol dehydrogenase-like"/>
    <property type="match status" value="1"/>
</dbReference>
<dbReference type="SUPFAM" id="SSF82171">
    <property type="entry name" value="DPP6 N-terminal domain-like"/>
    <property type="match status" value="1"/>
</dbReference>
<feature type="chain" id="PRO_5039109896" evidence="5">
    <location>
        <begin position="24"/>
        <end position="1020"/>
    </location>
</feature>
<dbReference type="PANTHER" id="PTHR19848:SF8">
    <property type="entry name" value="F-BOX AND WD REPEAT DOMAIN CONTAINING 7"/>
    <property type="match status" value="1"/>
</dbReference>
<dbReference type="AlphaFoldDB" id="A0A9D7HLD4"/>
<evidence type="ECO:0000256" key="3">
    <source>
        <dbReference type="PROSITE-ProRule" id="PRU00221"/>
    </source>
</evidence>
<dbReference type="Gene3D" id="3.40.50.1460">
    <property type="match status" value="1"/>
</dbReference>
<protein>
    <submittedName>
        <fullName evidence="7">Caspase family protein</fullName>
    </submittedName>
</protein>
<sequence length="1020" mass="110165">MCDWKPFRRLLAVALVCAAQALAGASTAYGQRLSAEPVFVLNAPFHTGFVLHLAVTPDQRQVITAGLDKTIRIWDALTGQLLRRYFLPLRDAGDGRINALSLSPDGERLAVAGGLFGFGEGKAVVVVSLADGRILHSLSGFKQSPRTVSWSKNGGLLAVGMDGREGPSRIHVFETATWKRVFDDRDVIGRVDAIEFRGDGVFFATTNNGRIDSEVFLYRPVETSYTRVARKSLGRKSAFRAAWATDETHLYVGGHSRLGGDDLSVLAWPDSGGRPPAAEGFSVMRESPEGGRVYAAFRGRTADSGKLRRYGDWSLRAYDEIVVADGRVTDLAVLRGGQVVYVSQDGAVAAIGPDFKPLWRHAAPTPWLRGAPQRMKLSGDERWITLPLPSDAKDSEIAFNLYEPRFERPSNVAQTWREPLTARPGVQLRHWQGSFRGTVNGNDLPRIHGREMALSATVHSSEPALLYGSSSGRLRKVSAEGKLIWARALAAEVTAVQLLEPAGLVVAASEDGFLRVIRWADGVTVMSYYLQPGERKWIAVSNGGYYESGVGAEDLAGWIVNRDASQMADFYPLSRFRERLLLPGVVNSALEARDGTQGVERALEARAAATTGKRPDSGARIDAMRQAQSAQRAESTLTERRETAGGDEAEAVDDAPAFQPLGPAADQLPPAIDVISPGLTATVSEPRLTLKLRLRTPAADPVTAITTRVMSSTQVTRGLPATPVGAEQTLIVDLPPEDAMVQIVATNRWGSSVPVVVRVRYAGKSAAAAQGRRVLHLLAIGVSDYDNPRYRLGLAAKDARDFGRLLEGQRGGLYDTVEATVLTDKAAGKAAVEKALADLRDKVGPRDTTFVFLAGHGINDEAGEYLYLPKEADLSRLRDTGISFRLLREILASLPGRTLLFVDTCHAGNALGNLRAGLSRDNTSAINGLASAENNIIVFASSTGAQESVEDATWGNGAFTKALVEGLRGSADFNKRGRVTYKQLDAYVADRVEELTRGRQTPVTPVLVTVPDFVLAETGR</sequence>
<dbReference type="InterPro" id="IPR011047">
    <property type="entry name" value="Quinoprotein_ADH-like_sf"/>
</dbReference>
<keyword evidence="1 3" id="KW-0853">WD repeat</keyword>
<reference evidence="7" key="1">
    <citation type="submission" date="2020-10" db="EMBL/GenBank/DDBJ databases">
        <title>Connecting structure to function with the recovery of over 1000 high-quality activated sludge metagenome-assembled genomes encoding full-length rRNA genes using long-read sequencing.</title>
        <authorList>
            <person name="Singleton C.M."/>
            <person name="Petriglieri F."/>
            <person name="Kristensen J.M."/>
            <person name="Kirkegaard R.H."/>
            <person name="Michaelsen T.Y."/>
            <person name="Andersen M.H."/>
            <person name="Karst S.M."/>
            <person name="Dueholm M.S."/>
            <person name="Nielsen P.H."/>
            <person name="Albertsen M."/>
        </authorList>
    </citation>
    <scope>NUCLEOTIDE SEQUENCE</scope>
    <source>
        <strain evidence="7">Bjer_18-Q3-R1-45_BAT3C.347</strain>
    </source>
</reference>
<dbReference type="PROSITE" id="PS50082">
    <property type="entry name" value="WD_REPEATS_2"/>
    <property type="match status" value="1"/>
</dbReference>
<feature type="compositionally biased region" description="Basic and acidic residues" evidence="4">
    <location>
        <begin position="613"/>
        <end position="623"/>
    </location>
</feature>
<evidence type="ECO:0000313" key="7">
    <source>
        <dbReference type="EMBL" id="MBK6974017.1"/>
    </source>
</evidence>
<evidence type="ECO:0000313" key="8">
    <source>
        <dbReference type="Proteomes" id="UP000807785"/>
    </source>
</evidence>
<gene>
    <name evidence="7" type="ORF">IPH26_14145</name>
</gene>
<dbReference type="Pfam" id="PF00400">
    <property type="entry name" value="WD40"/>
    <property type="match status" value="1"/>
</dbReference>
<comment type="caution">
    <text evidence="7">The sequence shown here is derived from an EMBL/GenBank/DDBJ whole genome shotgun (WGS) entry which is preliminary data.</text>
</comment>
<feature type="region of interest" description="Disordered" evidence="4">
    <location>
        <begin position="606"/>
        <end position="648"/>
    </location>
</feature>
<dbReference type="InterPro" id="IPR015943">
    <property type="entry name" value="WD40/YVTN_repeat-like_dom_sf"/>
</dbReference>
<dbReference type="InterPro" id="IPR029030">
    <property type="entry name" value="Caspase-like_dom_sf"/>
</dbReference>
<dbReference type="GO" id="GO:0006508">
    <property type="term" value="P:proteolysis"/>
    <property type="evidence" value="ECO:0007669"/>
    <property type="project" value="InterPro"/>
</dbReference>
<accession>A0A9D7HLD4</accession>
<dbReference type="InterPro" id="IPR011600">
    <property type="entry name" value="Pept_C14_caspase"/>
</dbReference>
<keyword evidence="5" id="KW-0732">Signal</keyword>
<dbReference type="Gene3D" id="2.130.10.10">
    <property type="entry name" value="YVTN repeat-like/Quinoprotein amine dehydrogenase"/>
    <property type="match status" value="1"/>
</dbReference>
<evidence type="ECO:0000256" key="4">
    <source>
        <dbReference type="SAM" id="MobiDB-lite"/>
    </source>
</evidence>
<feature type="compositionally biased region" description="Polar residues" evidence="4">
    <location>
        <begin position="626"/>
        <end position="636"/>
    </location>
</feature>
<evidence type="ECO:0000259" key="6">
    <source>
        <dbReference type="Pfam" id="PF00656"/>
    </source>
</evidence>
<proteinExistence type="predicted"/>
<feature type="signal peptide" evidence="5">
    <location>
        <begin position="1"/>
        <end position="23"/>
    </location>
</feature>
<name>A0A9D7HLD4_9PROT</name>
<dbReference type="SMART" id="SM00320">
    <property type="entry name" value="WD40"/>
    <property type="match status" value="3"/>
</dbReference>
<dbReference type="SUPFAM" id="SSF52129">
    <property type="entry name" value="Caspase-like"/>
    <property type="match status" value="1"/>
</dbReference>
<dbReference type="Proteomes" id="UP000807785">
    <property type="component" value="Unassembled WGS sequence"/>
</dbReference>
<dbReference type="GO" id="GO:0004197">
    <property type="term" value="F:cysteine-type endopeptidase activity"/>
    <property type="evidence" value="ECO:0007669"/>
    <property type="project" value="InterPro"/>
</dbReference>
<dbReference type="PANTHER" id="PTHR19848">
    <property type="entry name" value="WD40 REPEAT PROTEIN"/>
    <property type="match status" value="1"/>
</dbReference>
<dbReference type="Pfam" id="PF00656">
    <property type="entry name" value="Peptidase_C14"/>
    <property type="match status" value="1"/>
</dbReference>
<evidence type="ECO:0000256" key="5">
    <source>
        <dbReference type="SAM" id="SignalP"/>
    </source>
</evidence>